<reference evidence="1 2" key="1">
    <citation type="submission" date="2013-12" db="EMBL/GenBank/DDBJ databases">
        <authorList>
            <consortium name="DOE Joint Genome Institute"/>
            <person name="Eisen J."/>
            <person name="Huntemann M."/>
            <person name="Han J."/>
            <person name="Chen A."/>
            <person name="Kyrpides N."/>
            <person name="Mavromatis K."/>
            <person name="Markowitz V."/>
            <person name="Palaniappan K."/>
            <person name="Ivanova N."/>
            <person name="Schaumberg A."/>
            <person name="Pati A."/>
            <person name="Liolios K."/>
            <person name="Nordberg H.P."/>
            <person name="Cantor M.N."/>
            <person name="Hua S.X."/>
            <person name="Woyke T."/>
        </authorList>
    </citation>
    <scope>NUCLEOTIDE SEQUENCE [LARGE SCALE GENOMIC DNA]</scope>
    <source>
        <strain evidence="2">DSM 18177</strain>
    </source>
</reference>
<dbReference type="eggNOG" id="ENOG5032XC3">
    <property type="taxonomic scope" value="Bacteria"/>
</dbReference>
<keyword evidence="2" id="KW-1185">Reference proteome</keyword>
<name>W0EXM6_9BACT</name>
<organism evidence="1 2">
    <name type="scientific">Barnesiella viscericola DSM 18177</name>
    <dbReference type="NCBI Taxonomy" id="880074"/>
    <lineage>
        <taxon>Bacteria</taxon>
        <taxon>Pseudomonadati</taxon>
        <taxon>Bacteroidota</taxon>
        <taxon>Bacteroidia</taxon>
        <taxon>Bacteroidales</taxon>
        <taxon>Barnesiellaceae</taxon>
        <taxon>Barnesiella</taxon>
    </lineage>
</organism>
<sequence>MFYPQKDDDMNITLQQWLARQPYTQTTDSDRYYVRLANRLYDEIQRSPLKTQWNDEAVKSICCDLVGYFADILSETGLWAAFTTQHRAFYGCTLPFFDTPNYYEGEVNREDVRVLLWYLSAAYGAEHELLSPLDDRLIATADPIYDLLESEYETAPDSPLLQEFCLPELNETSDPEARYRFAEWLFWESFLLGPSNRSLARQLLHEVHSKPHHNEKEKLSRLEKLRRESLYTLPAGPLALFAHEWVSLLWQHTLPEEPEEKKELHPYYQQFTQSTGGSPVKYIGSYTELDRFLTEGMQWGETEGGHLSHLAHKKNFVLYVTPYKGMLVASDIAQYIADPANPYYRPEEARKGAISLLTLPGRCPVDLLLYLCSHNLLPDACLADGDPHLVADNWDFIARCLLQDYYRAV</sequence>
<proteinExistence type="predicted"/>
<gene>
    <name evidence="1" type="ORF">BARVI_07805</name>
</gene>
<dbReference type="AlphaFoldDB" id="W0EXM6"/>
<accession>W0EXM6</accession>
<dbReference type="STRING" id="880074.BARVI_07805"/>
<evidence type="ECO:0000313" key="1">
    <source>
        <dbReference type="EMBL" id="AHF13831.1"/>
    </source>
</evidence>
<evidence type="ECO:0000313" key="2">
    <source>
        <dbReference type="Proteomes" id="UP000018901"/>
    </source>
</evidence>
<dbReference type="KEGG" id="bvs:BARVI_07805"/>
<dbReference type="EMBL" id="CP007034">
    <property type="protein sequence ID" value="AHF13831.1"/>
    <property type="molecule type" value="Genomic_DNA"/>
</dbReference>
<dbReference type="Proteomes" id="UP000018901">
    <property type="component" value="Chromosome"/>
</dbReference>
<evidence type="ECO:0008006" key="3">
    <source>
        <dbReference type="Google" id="ProtNLM"/>
    </source>
</evidence>
<dbReference type="InterPro" id="IPR024214">
    <property type="entry name" value="DUF3843"/>
</dbReference>
<protein>
    <recommendedName>
        <fullName evidence="3">DUF3843 domain-containing protein</fullName>
    </recommendedName>
</protein>
<dbReference type="Pfam" id="PF12954">
    <property type="entry name" value="DUF3843"/>
    <property type="match status" value="1"/>
</dbReference>
<dbReference type="HOGENOM" id="CLU_042006_0_0_10"/>